<dbReference type="SMART" id="SM00297">
    <property type="entry name" value="BROMO"/>
    <property type="match status" value="1"/>
</dbReference>
<dbReference type="EMBL" id="NAJO01000019">
    <property type="protein sequence ID" value="OQO05381.1"/>
    <property type="molecule type" value="Genomic_DNA"/>
</dbReference>
<dbReference type="Gene3D" id="1.20.920.10">
    <property type="entry name" value="Bromodomain-like"/>
    <property type="match status" value="1"/>
</dbReference>
<dbReference type="GO" id="GO:0006325">
    <property type="term" value="P:chromatin organization"/>
    <property type="evidence" value="ECO:0007669"/>
    <property type="project" value="UniProtKB-ARBA"/>
</dbReference>
<accession>A0A1V8T296</accession>
<name>A0A1V8T296_9PEZI</name>
<dbReference type="STRING" id="1507870.A0A1V8T296"/>
<gene>
    <name evidence="3" type="ORF">B0A48_09149</name>
</gene>
<evidence type="ECO:0000256" key="1">
    <source>
        <dbReference type="ARBA" id="ARBA00023117"/>
    </source>
</evidence>
<dbReference type="AlphaFoldDB" id="A0A1V8T296"/>
<dbReference type="InterPro" id="IPR001487">
    <property type="entry name" value="Bromodomain"/>
</dbReference>
<dbReference type="InterPro" id="IPR036427">
    <property type="entry name" value="Bromodomain-like_sf"/>
</dbReference>
<organism evidence="3 4">
    <name type="scientific">Cryoendolithus antarcticus</name>
    <dbReference type="NCBI Taxonomy" id="1507870"/>
    <lineage>
        <taxon>Eukaryota</taxon>
        <taxon>Fungi</taxon>
        <taxon>Dikarya</taxon>
        <taxon>Ascomycota</taxon>
        <taxon>Pezizomycotina</taxon>
        <taxon>Dothideomycetes</taxon>
        <taxon>Dothideomycetidae</taxon>
        <taxon>Cladosporiales</taxon>
        <taxon>Cladosporiaceae</taxon>
        <taxon>Cryoendolithus</taxon>
    </lineage>
</organism>
<dbReference type="SUPFAM" id="SSF47370">
    <property type="entry name" value="Bromodomain"/>
    <property type="match status" value="1"/>
</dbReference>
<evidence type="ECO:0000259" key="2">
    <source>
        <dbReference type="SMART" id="SM00297"/>
    </source>
</evidence>
<dbReference type="InParanoid" id="A0A1V8T296"/>
<comment type="caution">
    <text evidence="3">The sequence shown here is derived from an EMBL/GenBank/DDBJ whole genome shotgun (WGS) entry which is preliminary data.</text>
</comment>
<sequence length="170" mass="19137">MARIAISAHRGADRMATDPLMQALALPELDDPVPDMAVLEPVGTMPINQKSYLQRQLTALRRYRISEHFVWPEAGMSTHGRIANEPMHLVMLEHNLCNDKYSSVSSLVNDFKLIAANARNQYGDDHDLTHAAMKMQERFLSMIEAMPAADKNLEACAPVARIRRVHVEAY</sequence>
<proteinExistence type="predicted"/>
<protein>
    <recommendedName>
        <fullName evidence="2">Bromo domain-containing protein</fullName>
    </recommendedName>
</protein>
<evidence type="ECO:0000313" key="3">
    <source>
        <dbReference type="EMBL" id="OQO05381.1"/>
    </source>
</evidence>
<reference evidence="4" key="1">
    <citation type="submission" date="2017-03" db="EMBL/GenBank/DDBJ databases">
        <title>Genomes of endolithic fungi from Antarctica.</title>
        <authorList>
            <person name="Coleine C."/>
            <person name="Masonjones S."/>
            <person name="Stajich J.E."/>
        </authorList>
    </citation>
    <scope>NUCLEOTIDE SEQUENCE [LARGE SCALE GENOMIC DNA]</scope>
    <source>
        <strain evidence="4">CCFEE 5527</strain>
    </source>
</reference>
<dbReference type="Proteomes" id="UP000192596">
    <property type="component" value="Unassembled WGS sequence"/>
</dbReference>
<evidence type="ECO:0000313" key="4">
    <source>
        <dbReference type="Proteomes" id="UP000192596"/>
    </source>
</evidence>
<dbReference type="Pfam" id="PF00439">
    <property type="entry name" value="Bromodomain"/>
    <property type="match status" value="1"/>
</dbReference>
<keyword evidence="1" id="KW-0103">Bromodomain</keyword>
<keyword evidence="4" id="KW-1185">Reference proteome</keyword>
<feature type="domain" description="Bromo" evidence="2">
    <location>
        <begin position="40"/>
        <end position="148"/>
    </location>
</feature>